<dbReference type="Proteomes" id="UP001060085">
    <property type="component" value="Linkage Group LG05"/>
</dbReference>
<gene>
    <name evidence="1" type="ORF">M9H77_21103</name>
</gene>
<accession>A0ACC0ALM5</accession>
<organism evidence="1 2">
    <name type="scientific">Catharanthus roseus</name>
    <name type="common">Madagascar periwinkle</name>
    <name type="synonym">Vinca rosea</name>
    <dbReference type="NCBI Taxonomy" id="4058"/>
    <lineage>
        <taxon>Eukaryota</taxon>
        <taxon>Viridiplantae</taxon>
        <taxon>Streptophyta</taxon>
        <taxon>Embryophyta</taxon>
        <taxon>Tracheophyta</taxon>
        <taxon>Spermatophyta</taxon>
        <taxon>Magnoliopsida</taxon>
        <taxon>eudicotyledons</taxon>
        <taxon>Gunneridae</taxon>
        <taxon>Pentapetalae</taxon>
        <taxon>asterids</taxon>
        <taxon>lamiids</taxon>
        <taxon>Gentianales</taxon>
        <taxon>Apocynaceae</taxon>
        <taxon>Rauvolfioideae</taxon>
        <taxon>Vinceae</taxon>
        <taxon>Catharanthinae</taxon>
        <taxon>Catharanthus</taxon>
    </lineage>
</organism>
<comment type="caution">
    <text evidence="1">The sequence shown here is derived from an EMBL/GenBank/DDBJ whole genome shotgun (WGS) entry which is preliminary data.</text>
</comment>
<evidence type="ECO:0000313" key="2">
    <source>
        <dbReference type="Proteomes" id="UP001060085"/>
    </source>
</evidence>
<keyword evidence="2" id="KW-1185">Reference proteome</keyword>
<reference evidence="2" key="1">
    <citation type="journal article" date="2023" name="Nat. Plants">
        <title>Single-cell RNA sequencing provides a high-resolution roadmap for understanding the multicellular compartmentation of specialized metabolism.</title>
        <authorList>
            <person name="Sun S."/>
            <person name="Shen X."/>
            <person name="Li Y."/>
            <person name="Li Y."/>
            <person name="Wang S."/>
            <person name="Li R."/>
            <person name="Zhang H."/>
            <person name="Shen G."/>
            <person name="Guo B."/>
            <person name="Wei J."/>
            <person name="Xu J."/>
            <person name="St-Pierre B."/>
            <person name="Chen S."/>
            <person name="Sun C."/>
        </authorList>
    </citation>
    <scope>NUCLEOTIDE SEQUENCE [LARGE SCALE GENOMIC DNA]</scope>
</reference>
<dbReference type="EMBL" id="CM044705">
    <property type="protein sequence ID" value="KAI5661780.1"/>
    <property type="molecule type" value="Genomic_DNA"/>
</dbReference>
<proteinExistence type="predicted"/>
<evidence type="ECO:0000313" key="1">
    <source>
        <dbReference type="EMBL" id="KAI5661780.1"/>
    </source>
</evidence>
<sequence length="231" mass="26857">MLATQSSSTKCLPYGCFLTKVFQYFILNLVGVGDPIGAGKIYNKYTFKRIGFERNEEGMLVRGGQDRSDEDSKDDEGDEEQEENLRKRLIKREMRQNKRRERAEEGLSSGGVSQIMDMIASLQAFMNSYFDALDGCFEALDGKVYNIQERFYIEEQKMHKRSLNGNLHRSKISLKTTRVYEHEVVKLNTLKTRRLKISLELNFLSSFKEGEKEELVEINIVLYLPLLKLIW</sequence>
<protein>
    <submittedName>
        <fullName evidence="1">Uncharacterized protein</fullName>
    </submittedName>
</protein>
<name>A0ACC0ALM5_CATRO</name>